<dbReference type="Proteomes" id="UP000192758">
    <property type="component" value="Unassembled WGS sequence"/>
</dbReference>
<dbReference type="VEuPathDB" id="MicrosporidiaDB:EHP00_1211"/>
<evidence type="ECO:0000256" key="1">
    <source>
        <dbReference type="SAM" id="Coils"/>
    </source>
</evidence>
<keyword evidence="1" id="KW-0175">Coiled coil</keyword>
<reference evidence="2 3" key="1">
    <citation type="journal article" date="2017" name="Environ. Microbiol.">
        <title>Decay of the glycolytic pathway and adaptation to intranuclear parasitism within Enterocytozoonidae microsporidia.</title>
        <authorList>
            <person name="Wiredu Boakye D."/>
            <person name="Jaroenlak P."/>
            <person name="Prachumwat A."/>
            <person name="Williams T.A."/>
            <person name="Bateman K.S."/>
            <person name="Itsathitphaisarn O."/>
            <person name="Sritunyalucksana K."/>
            <person name="Paszkiewicz K.H."/>
            <person name="Moore K.A."/>
            <person name="Stentiford G.D."/>
            <person name="Williams B.A."/>
        </authorList>
    </citation>
    <scope>NUCLEOTIDE SEQUENCE [LARGE SCALE GENOMIC DNA]</scope>
    <source>
        <strain evidence="2 3">TH1</strain>
    </source>
</reference>
<feature type="coiled-coil region" evidence="1">
    <location>
        <begin position="14"/>
        <end position="41"/>
    </location>
</feature>
<name>A0A1W0E800_9MICR</name>
<comment type="caution">
    <text evidence="2">The sequence shown here is derived from an EMBL/GenBank/DDBJ whole genome shotgun (WGS) entry which is preliminary data.</text>
</comment>
<keyword evidence="3" id="KW-1185">Reference proteome</keyword>
<evidence type="ECO:0000313" key="3">
    <source>
        <dbReference type="Proteomes" id="UP000192758"/>
    </source>
</evidence>
<dbReference type="EMBL" id="MNPJ01000010">
    <property type="protein sequence ID" value="OQS55394.1"/>
    <property type="molecule type" value="Genomic_DNA"/>
</dbReference>
<sequence>MISPIMFMEHNPYFQKRCNENKELQELNKLAEEELECFEMEGLKLWHFWFYKVNKGVEEWYLPQTGLIGIFKHNFNKMYNKEGFDILAGEVFIKEQMYVYISIGTTKSEEELLDFKNELFKDLSDFFEKLGEESYNKIIEIYVENLKLEEKIKKPNNSVLNRIYSNLNEKDDEKHAAFIKKLSKVSKKPLNTCKFFEGGVFYAMKFEIK</sequence>
<organism evidence="2 3">
    <name type="scientific">Ecytonucleospora hepatopenaei</name>
    <dbReference type="NCBI Taxonomy" id="646526"/>
    <lineage>
        <taxon>Eukaryota</taxon>
        <taxon>Fungi</taxon>
        <taxon>Fungi incertae sedis</taxon>
        <taxon>Microsporidia</taxon>
        <taxon>Enterocytozoonidae</taxon>
        <taxon>Ecytonucleospora</taxon>
    </lineage>
</organism>
<gene>
    <name evidence="2" type="ORF">EHP00_1211</name>
</gene>
<protein>
    <submittedName>
        <fullName evidence="2">Uncharacterized protein</fullName>
    </submittedName>
</protein>
<evidence type="ECO:0000313" key="2">
    <source>
        <dbReference type="EMBL" id="OQS55394.1"/>
    </source>
</evidence>
<proteinExistence type="predicted"/>
<dbReference type="AlphaFoldDB" id="A0A1W0E800"/>
<accession>A0A1W0E800</accession>